<dbReference type="AlphaFoldDB" id="A0A0W0SV09"/>
<accession>A0A0W0SV09</accession>
<dbReference type="SMART" id="SM00947">
    <property type="entry name" value="Pro_CA"/>
    <property type="match status" value="1"/>
</dbReference>
<feature type="transmembrane region" description="Helical" evidence="7">
    <location>
        <begin position="130"/>
        <end position="148"/>
    </location>
</feature>
<keyword evidence="6" id="KW-0479">Metal-binding</keyword>
<feature type="transmembrane region" description="Helical" evidence="7">
    <location>
        <begin position="176"/>
        <end position="197"/>
    </location>
</feature>
<dbReference type="InterPro" id="IPR036874">
    <property type="entry name" value="Carbonic_anhydrase_sf"/>
</dbReference>
<comment type="caution">
    <text evidence="9">The sequence shown here is derived from an EMBL/GenBank/DDBJ whole genome shotgun (WGS) entry which is preliminary data.</text>
</comment>
<dbReference type="EMBL" id="LNXV01000001">
    <property type="protein sequence ID" value="KTC87214.1"/>
    <property type="molecule type" value="Genomic_DNA"/>
</dbReference>
<dbReference type="InterPro" id="IPR011547">
    <property type="entry name" value="SLC26A/SulP_dom"/>
</dbReference>
<evidence type="ECO:0000256" key="4">
    <source>
        <dbReference type="ARBA" id="ARBA00022989"/>
    </source>
</evidence>
<feature type="transmembrane region" description="Helical" evidence="7">
    <location>
        <begin position="269"/>
        <end position="286"/>
    </location>
</feature>
<feature type="transmembrane region" description="Helical" evidence="7">
    <location>
        <begin position="403"/>
        <end position="431"/>
    </location>
</feature>
<name>A0A0W0SV09_9GAMM</name>
<keyword evidence="5 7" id="KW-0472">Membrane</keyword>
<dbReference type="Gene3D" id="3.40.1050.10">
    <property type="entry name" value="Carbonic anhydrase"/>
    <property type="match status" value="1"/>
</dbReference>
<evidence type="ECO:0000256" key="5">
    <source>
        <dbReference type="ARBA" id="ARBA00023136"/>
    </source>
</evidence>
<comment type="similarity">
    <text evidence="2">Belongs to the beta-class carbonic anhydrase family.</text>
</comment>
<dbReference type="GO" id="GO:0004089">
    <property type="term" value="F:carbonate dehydratase activity"/>
    <property type="evidence" value="ECO:0007669"/>
    <property type="project" value="InterPro"/>
</dbReference>
<dbReference type="OrthoDB" id="9769739at2"/>
<dbReference type="Pfam" id="PF00916">
    <property type="entry name" value="Sulfate_transp"/>
    <property type="match status" value="1"/>
</dbReference>
<gene>
    <name evidence="9" type="ORF">Lbru_0032</name>
</gene>
<dbReference type="STRING" id="29422.Lbru_0032"/>
<feature type="transmembrane region" description="Helical" evidence="7">
    <location>
        <begin position="97"/>
        <end position="118"/>
    </location>
</feature>
<feature type="binding site" evidence="6">
    <location>
        <position position="645"/>
    </location>
    <ligand>
        <name>Zn(2+)</name>
        <dbReference type="ChEBI" id="CHEBI:29105"/>
    </ligand>
</feature>
<dbReference type="Pfam" id="PF00484">
    <property type="entry name" value="Pro_CA"/>
    <property type="match status" value="1"/>
</dbReference>
<dbReference type="GO" id="GO:0055085">
    <property type="term" value="P:transmembrane transport"/>
    <property type="evidence" value="ECO:0007669"/>
    <property type="project" value="InterPro"/>
</dbReference>
<keyword evidence="6" id="KW-0862">Zinc</keyword>
<dbReference type="PANTHER" id="PTHR11814">
    <property type="entry name" value="SULFATE TRANSPORTER"/>
    <property type="match status" value="1"/>
</dbReference>
<dbReference type="GO" id="GO:0016020">
    <property type="term" value="C:membrane"/>
    <property type="evidence" value="ECO:0007669"/>
    <property type="project" value="UniProtKB-SubCell"/>
</dbReference>
<feature type="transmembrane region" description="Helical" evidence="7">
    <location>
        <begin position="342"/>
        <end position="360"/>
    </location>
</feature>
<evidence type="ECO:0000256" key="6">
    <source>
        <dbReference type="PIRSR" id="PIRSR601765-1"/>
    </source>
</evidence>
<feature type="transmembrane region" description="Helical" evidence="7">
    <location>
        <begin position="367"/>
        <end position="383"/>
    </location>
</feature>
<dbReference type="SUPFAM" id="SSF53056">
    <property type="entry name" value="beta-carbonic anhydrase, cab"/>
    <property type="match status" value="1"/>
</dbReference>
<feature type="transmembrane region" description="Helical" evidence="7">
    <location>
        <begin position="209"/>
        <end position="229"/>
    </location>
</feature>
<feature type="domain" description="SLC26A/SulP transporter" evidence="8">
    <location>
        <begin position="20"/>
        <end position="387"/>
    </location>
</feature>
<dbReference type="GO" id="GO:0008270">
    <property type="term" value="F:zinc ion binding"/>
    <property type="evidence" value="ECO:0007669"/>
    <property type="project" value="InterPro"/>
</dbReference>
<comment type="cofactor">
    <cofactor evidence="6">
        <name>Zn(2+)</name>
        <dbReference type="ChEBI" id="CHEBI:29105"/>
    </cofactor>
    <text evidence="6">Binds 1 zinc ion per subunit.</text>
</comment>
<dbReference type="CDD" id="cd03378">
    <property type="entry name" value="beta_CA_cladeC"/>
    <property type="match status" value="1"/>
</dbReference>
<evidence type="ECO:0000256" key="2">
    <source>
        <dbReference type="ARBA" id="ARBA00006217"/>
    </source>
</evidence>
<evidence type="ECO:0000256" key="3">
    <source>
        <dbReference type="ARBA" id="ARBA00022692"/>
    </source>
</evidence>
<protein>
    <submittedName>
        <fullName evidence="9">Sulfate transporter</fullName>
    </submittedName>
</protein>
<reference evidence="9 10" key="1">
    <citation type="submission" date="2015-11" db="EMBL/GenBank/DDBJ databases">
        <title>Genomic analysis of 38 Legionella species identifies large and diverse effector repertoires.</title>
        <authorList>
            <person name="Burstein D."/>
            <person name="Amaro F."/>
            <person name="Zusman T."/>
            <person name="Lifshitz Z."/>
            <person name="Cohen O."/>
            <person name="Gilbert J.A."/>
            <person name="Pupko T."/>
            <person name="Shuman H.A."/>
            <person name="Segal G."/>
        </authorList>
    </citation>
    <scope>NUCLEOTIDE SEQUENCE [LARGE SCALE GENOMIC DNA]</scope>
    <source>
        <strain evidence="9 10">ATCC 43878</strain>
    </source>
</reference>
<dbReference type="RefSeq" id="WP_058440155.1">
    <property type="nucleotide sequence ID" value="NZ_CAAAHU010000017.1"/>
</dbReference>
<keyword evidence="10" id="KW-1185">Reference proteome</keyword>
<sequence>MNEALTTNLRKFRVYKHRFLKFDFIAAIVVFLVAIPLCLGIALASGAPLFSGILSGIVGGIVVGSISGSQVSVSGPAAGMAAVVLAAIAQLGDFNVFLLALVLAGILQIIVGSLRAGFVADYVPSNVVQGLLCAIGILLIIKQLPLAFTLSSDLAELKAHLLETTESLTFSPLYDLYSHVNEGATIISIISFAILIYADKAKLKWVQNIPAPIVVVIAGILINEIFIFFNSSLAQNNPHLVNIPQHDGFSDFLSQLEFPSWASWTNPKVYLYAFIIAIVASLESLLNVKAGEKLDTKRRYCSKDRELVAQGCGNMIAGLIGGIPVTSVIVRTSVNIQSGAKTKASTVLHGIFILLAVLLISNWLNKIPLSSLAVILIFTGYKLTKPSIYQGIYEQGMDRFIPFIATVISIVAFNLLSGILIGLAISLFYILKSNSQARLDIIKEIYPTGITSRLVLPQQITFLNKASLIAELDSIPKNSQLIIDARYSNYIDKEIVELLKEFKEEQAPLKQIALNLIGFQEHYDIHNYIDFINVTTYDVLATLEPYQVLSLLREGNQRFLEDTRIHRSTKIDIKYTAETQHPIAVVLGCIDSRVPVETIFDMSFGDLFCVRVAGNVVNTDVLASIEYACNVVGAKLIVVLGHTRCGAIQAACDGVQKGHITQLLDKIQPAVAAETQTKINRNSKNSEFVKHVTELNVVNTLQQIYKDSEILRHMIEQETIGIVGAIYDVTTGKVDFNDYSYALIDDDSKTGGPLREKSKKILDAARKLPVIK</sequence>
<keyword evidence="3 7" id="KW-0812">Transmembrane</keyword>
<feature type="transmembrane region" description="Helical" evidence="7">
    <location>
        <begin position="73"/>
        <end position="91"/>
    </location>
</feature>
<feature type="binding site" evidence="6">
    <location>
        <position position="589"/>
    </location>
    <ligand>
        <name>Zn(2+)</name>
        <dbReference type="ChEBI" id="CHEBI:29105"/>
    </ligand>
</feature>
<feature type="transmembrane region" description="Helical" evidence="7">
    <location>
        <begin position="49"/>
        <end position="66"/>
    </location>
</feature>
<dbReference type="InterPro" id="IPR001765">
    <property type="entry name" value="Carbonic_anhydrase"/>
</dbReference>
<dbReference type="InterPro" id="IPR001902">
    <property type="entry name" value="SLC26A/SulP_fam"/>
</dbReference>
<dbReference type="PATRIC" id="fig|29422.6.peg.33"/>
<feature type="binding site" evidence="6">
    <location>
        <position position="591"/>
    </location>
    <ligand>
        <name>Zn(2+)</name>
        <dbReference type="ChEBI" id="CHEBI:29105"/>
    </ligand>
</feature>
<evidence type="ECO:0000313" key="10">
    <source>
        <dbReference type="Proteomes" id="UP000054742"/>
    </source>
</evidence>
<feature type="transmembrane region" description="Helical" evidence="7">
    <location>
        <begin position="307"/>
        <end position="330"/>
    </location>
</feature>
<organism evidence="9 10">
    <name type="scientific">Legionella brunensis</name>
    <dbReference type="NCBI Taxonomy" id="29422"/>
    <lineage>
        <taxon>Bacteria</taxon>
        <taxon>Pseudomonadati</taxon>
        <taxon>Pseudomonadota</taxon>
        <taxon>Gammaproteobacteria</taxon>
        <taxon>Legionellales</taxon>
        <taxon>Legionellaceae</taxon>
        <taxon>Legionella</taxon>
    </lineage>
</organism>
<evidence type="ECO:0000313" key="9">
    <source>
        <dbReference type="EMBL" id="KTC87214.1"/>
    </source>
</evidence>
<comment type="subcellular location">
    <subcellularLocation>
        <location evidence="1">Membrane</location>
        <topology evidence="1">Multi-pass membrane protein</topology>
    </subcellularLocation>
</comment>
<feature type="transmembrane region" description="Helical" evidence="7">
    <location>
        <begin position="20"/>
        <end position="43"/>
    </location>
</feature>
<feature type="binding site" evidence="6">
    <location>
        <position position="642"/>
    </location>
    <ligand>
        <name>Zn(2+)</name>
        <dbReference type="ChEBI" id="CHEBI:29105"/>
    </ligand>
</feature>
<dbReference type="NCBIfam" id="NF011765">
    <property type="entry name" value="PRK15219.1"/>
    <property type="match status" value="1"/>
</dbReference>
<dbReference type="Proteomes" id="UP000054742">
    <property type="component" value="Unassembled WGS sequence"/>
</dbReference>
<proteinExistence type="inferred from homology"/>
<keyword evidence="4 7" id="KW-1133">Transmembrane helix</keyword>
<evidence type="ECO:0000259" key="8">
    <source>
        <dbReference type="Pfam" id="PF00916"/>
    </source>
</evidence>
<evidence type="ECO:0000256" key="7">
    <source>
        <dbReference type="SAM" id="Phobius"/>
    </source>
</evidence>
<evidence type="ECO:0000256" key="1">
    <source>
        <dbReference type="ARBA" id="ARBA00004141"/>
    </source>
</evidence>